<dbReference type="Pfam" id="PF00536">
    <property type="entry name" value="SAM_1"/>
    <property type="match status" value="1"/>
</dbReference>
<dbReference type="Pfam" id="PF13191">
    <property type="entry name" value="AAA_16"/>
    <property type="match status" value="1"/>
</dbReference>
<feature type="domain" description="Guanylate cyclase" evidence="4">
    <location>
        <begin position="89"/>
        <end position="216"/>
    </location>
</feature>
<dbReference type="GO" id="GO:0005524">
    <property type="term" value="F:ATP binding"/>
    <property type="evidence" value="ECO:0007669"/>
    <property type="project" value="UniProtKB-KW"/>
</dbReference>
<dbReference type="CDD" id="cd09487">
    <property type="entry name" value="SAM_superfamily"/>
    <property type="match status" value="1"/>
</dbReference>
<dbReference type="SMART" id="SM00044">
    <property type="entry name" value="CYCc"/>
    <property type="match status" value="1"/>
</dbReference>
<keyword evidence="2" id="KW-0067">ATP-binding</keyword>
<dbReference type="InterPro" id="IPR001660">
    <property type="entry name" value="SAM"/>
</dbReference>
<protein>
    <submittedName>
        <fullName evidence="5">SAM domain (Sterile alpha motif)</fullName>
    </submittedName>
</protein>
<name>A0A380TCD3_9ZZZZ</name>
<accession>A0A380TCD3</accession>
<dbReference type="CDD" id="cd07302">
    <property type="entry name" value="CHD"/>
    <property type="match status" value="1"/>
</dbReference>
<dbReference type="SMART" id="SM00454">
    <property type="entry name" value="SAM"/>
    <property type="match status" value="1"/>
</dbReference>
<dbReference type="SUPFAM" id="SSF48452">
    <property type="entry name" value="TPR-like"/>
    <property type="match status" value="1"/>
</dbReference>
<dbReference type="Pfam" id="PF00211">
    <property type="entry name" value="Guanylate_cyc"/>
    <property type="match status" value="1"/>
</dbReference>
<dbReference type="Gene3D" id="3.30.70.1230">
    <property type="entry name" value="Nucleotide cyclase"/>
    <property type="match status" value="1"/>
</dbReference>
<reference evidence="5" key="1">
    <citation type="submission" date="2018-07" db="EMBL/GenBank/DDBJ databases">
        <authorList>
            <person name="Quirk P.G."/>
            <person name="Krulwich T.A."/>
        </authorList>
    </citation>
    <scope>NUCLEOTIDE SEQUENCE</scope>
</reference>
<dbReference type="PANTHER" id="PTHR16305">
    <property type="entry name" value="TESTICULAR SOLUBLE ADENYLYL CYCLASE"/>
    <property type="match status" value="1"/>
</dbReference>
<evidence type="ECO:0000313" key="5">
    <source>
        <dbReference type="EMBL" id="SUS05938.1"/>
    </source>
</evidence>
<dbReference type="InterPro" id="IPR013761">
    <property type="entry name" value="SAM/pointed_sf"/>
</dbReference>
<organism evidence="5">
    <name type="scientific">metagenome</name>
    <dbReference type="NCBI Taxonomy" id="256318"/>
    <lineage>
        <taxon>unclassified sequences</taxon>
        <taxon>metagenomes</taxon>
    </lineage>
</organism>
<dbReference type="PROSITE" id="PS50125">
    <property type="entry name" value="GUANYLATE_CYCLASE_2"/>
    <property type="match status" value="1"/>
</dbReference>
<dbReference type="SUPFAM" id="SSF47769">
    <property type="entry name" value="SAM/Pointed domain"/>
    <property type="match status" value="1"/>
</dbReference>
<dbReference type="GO" id="GO:0035556">
    <property type="term" value="P:intracellular signal transduction"/>
    <property type="evidence" value="ECO:0007669"/>
    <property type="project" value="InterPro"/>
</dbReference>
<proteinExistence type="predicted"/>
<dbReference type="InterPro" id="IPR041664">
    <property type="entry name" value="AAA_16"/>
</dbReference>
<evidence type="ECO:0000256" key="2">
    <source>
        <dbReference type="ARBA" id="ARBA00022840"/>
    </source>
</evidence>
<dbReference type="SUPFAM" id="SSF52540">
    <property type="entry name" value="P-loop containing nucleoside triphosphate hydrolases"/>
    <property type="match status" value="1"/>
</dbReference>
<feature type="domain" description="SAM" evidence="3">
    <location>
        <begin position="1"/>
        <end position="60"/>
    </location>
</feature>
<evidence type="ECO:0000256" key="1">
    <source>
        <dbReference type="ARBA" id="ARBA00022741"/>
    </source>
</evidence>
<evidence type="ECO:0000259" key="4">
    <source>
        <dbReference type="PROSITE" id="PS50125"/>
    </source>
</evidence>
<keyword evidence="1" id="KW-0547">Nucleotide-binding</keyword>
<dbReference type="EMBL" id="UIDG01000139">
    <property type="protein sequence ID" value="SUS05938.1"/>
    <property type="molecule type" value="Genomic_DNA"/>
</dbReference>
<gene>
    <name evidence="5" type="ORF">DF3PB_2230003</name>
</gene>
<evidence type="ECO:0000259" key="3">
    <source>
        <dbReference type="PROSITE" id="PS50105"/>
    </source>
</evidence>
<dbReference type="InterPro" id="IPR029787">
    <property type="entry name" value="Nucleotide_cyclase"/>
</dbReference>
<dbReference type="Gene3D" id="1.10.150.50">
    <property type="entry name" value="Transcription Factor, Ets-1"/>
    <property type="match status" value="1"/>
</dbReference>
<dbReference type="PROSITE" id="PS50105">
    <property type="entry name" value="SAM_DOMAIN"/>
    <property type="match status" value="1"/>
</dbReference>
<dbReference type="AlphaFoldDB" id="A0A380TCD3"/>
<dbReference type="GO" id="GO:0005737">
    <property type="term" value="C:cytoplasm"/>
    <property type="evidence" value="ECO:0007669"/>
    <property type="project" value="TreeGrafter"/>
</dbReference>
<dbReference type="Gene3D" id="3.40.50.300">
    <property type="entry name" value="P-loop containing nucleotide triphosphate hydrolases"/>
    <property type="match status" value="1"/>
</dbReference>
<dbReference type="PANTHER" id="PTHR16305:SF28">
    <property type="entry name" value="GUANYLATE CYCLASE DOMAIN-CONTAINING PROTEIN"/>
    <property type="match status" value="1"/>
</dbReference>
<dbReference type="GO" id="GO:0004016">
    <property type="term" value="F:adenylate cyclase activity"/>
    <property type="evidence" value="ECO:0007669"/>
    <property type="project" value="TreeGrafter"/>
</dbReference>
<dbReference type="Gene3D" id="1.25.40.10">
    <property type="entry name" value="Tetratricopeptide repeat domain"/>
    <property type="match status" value="1"/>
</dbReference>
<dbReference type="InterPro" id="IPR027417">
    <property type="entry name" value="P-loop_NTPase"/>
</dbReference>
<dbReference type="GO" id="GO:0009190">
    <property type="term" value="P:cyclic nucleotide biosynthetic process"/>
    <property type="evidence" value="ECO:0007669"/>
    <property type="project" value="InterPro"/>
</dbReference>
<dbReference type="InterPro" id="IPR001054">
    <property type="entry name" value="A/G_cyclase"/>
</dbReference>
<dbReference type="SUPFAM" id="SSF55073">
    <property type="entry name" value="Nucleotide cyclase"/>
    <property type="match status" value="1"/>
</dbReference>
<sequence>MDIAAWLQRLGLEQYEQTFRDNAIDAEVLPELTDADLQQLGVLLGHRKRLFKAIVELGPSSTSQPDASTDEIAAKNRVAEGVAERRQLTVMFIDLVGSTALASRLDPEDMREIVRAYQRCVADSVARYVGFVAQYMGDGVLVYFGYPKAREDAAEQGVRAGLALVDAVARLQESEPLKVRIGIATGQVVVGDLIPSGEGQEHAVVGETPNLAARLQTLAEPDAVLIAQQTRQLVGDLFDYRDLGTVEMKGFPEPIHAYQVIGESSIESRFEALHGATPTPLVGRDEEVGLLQRYWQCAKSGEGRVVLLSGEPGIGKSRLTVALQERIANEPLARLRYFCSPHHQDSAFHPTIAQLGRAAGFERDDTSEKKLDKLMALLATTSLENGALLAELLSLPTEGRFPPVQLTPHRKKEKTFEALFRHLEGLARQGPVLMLFEDVHWIDPSSRELLDLVIERVPSLPVLLLVTFRPEFQPPWTGLAHVANLVLHRLGRREGAALVQRVVGNGDLPSDVVTEIIERTDGVPLFVEELTKAVLEGGNARTVLSNAAALTVPATLHASLMARLDRLGSVAREVAQVGALLGREFSYELLAAVTRRKEAELNAALDQLVVAGLVFRQGAPPQATYLFKHALVQDAAYGTLLRGKRQELHRRVADLLEEKWSEIAEAQPELLAHHFVQAGLVEQAIDYYTRAGQRALARSAMAEATAQLKKGLELLTSLPDSASRQRRELELQIGLGRVLIGTRGFAAAEVGETYARARALCKQLSRPPQIVPVLYGQWVHHLLKGPLRVARELAADMLQLGEDTSNAAVTGVGHRLTGATCFQLGEFLASRAHLEEALAEYDPADRPFYMSLFPQDARVALLFYLSYDLFCLGHLNQARLRSEEAVDEARKLGHAFSLAQALNLSCTLDWPTRSSEELQARVDTLIAVSEEHGFPYFRARGTIWRGWALAESGQAAEGIAVLRAGVVEYQATGAVQYVPFFLTLLADAEGKAQQLEGGLGHLEEAERLVSETGDRWAEAELHRVRGELLRSNDDDTAAEHCFHDAIGIAQKQSAKLWELRAATSLARLWCDRGKRDAARNLLGPIYGWFTDGFDTSVLKEAEALLTEL</sequence>
<dbReference type="InterPro" id="IPR011990">
    <property type="entry name" value="TPR-like_helical_dom_sf"/>
</dbReference>